<evidence type="ECO:0000259" key="3">
    <source>
        <dbReference type="Pfam" id="PF23357"/>
    </source>
</evidence>
<dbReference type="InterPro" id="IPR055396">
    <property type="entry name" value="DUF7088"/>
</dbReference>
<feature type="domain" description="DUF7088" evidence="3">
    <location>
        <begin position="35"/>
        <end position="103"/>
    </location>
</feature>
<keyword evidence="1" id="KW-0812">Transmembrane</keyword>
<dbReference type="Proteomes" id="UP000886100">
    <property type="component" value="Unassembled WGS sequence"/>
</dbReference>
<accession>A0A7C5IZF1</accession>
<feature type="domain" description="ABC-type uncharacterised transport system" evidence="2">
    <location>
        <begin position="143"/>
        <end position="363"/>
    </location>
</feature>
<evidence type="ECO:0000256" key="1">
    <source>
        <dbReference type="SAM" id="Phobius"/>
    </source>
</evidence>
<gene>
    <name evidence="4" type="ORF">ENJ98_05010</name>
</gene>
<proteinExistence type="predicted"/>
<dbReference type="AlphaFoldDB" id="A0A7C5IZF1"/>
<organism evidence="4">
    <name type="scientific">Thiolapillus brandeum</name>
    <dbReference type="NCBI Taxonomy" id="1076588"/>
    <lineage>
        <taxon>Bacteria</taxon>
        <taxon>Pseudomonadati</taxon>
        <taxon>Pseudomonadota</taxon>
        <taxon>Gammaproteobacteria</taxon>
        <taxon>Chromatiales</taxon>
        <taxon>Sedimenticolaceae</taxon>
        <taxon>Thiolapillus</taxon>
    </lineage>
</organism>
<evidence type="ECO:0000259" key="2">
    <source>
        <dbReference type="Pfam" id="PF09822"/>
    </source>
</evidence>
<keyword evidence="1" id="KW-0472">Membrane</keyword>
<reference evidence="4" key="1">
    <citation type="journal article" date="2020" name="mSystems">
        <title>Genome- and Community-Level Interaction Insights into Carbon Utilization and Element Cycling Functions of Hydrothermarchaeota in Hydrothermal Sediment.</title>
        <authorList>
            <person name="Zhou Z."/>
            <person name="Liu Y."/>
            <person name="Xu W."/>
            <person name="Pan J."/>
            <person name="Luo Z.H."/>
            <person name="Li M."/>
        </authorList>
    </citation>
    <scope>NUCLEOTIDE SEQUENCE [LARGE SCALE GENOMIC DNA]</scope>
    <source>
        <strain evidence="4">HyVt-535</strain>
    </source>
</reference>
<evidence type="ECO:0000313" key="4">
    <source>
        <dbReference type="EMBL" id="HHH13575.1"/>
    </source>
</evidence>
<dbReference type="Pfam" id="PF23357">
    <property type="entry name" value="DUF7088"/>
    <property type="match status" value="1"/>
</dbReference>
<feature type="transmembrane region" description="Helical" evidence="1">
    <location>
        <begin position="400"/>
        <end position="424"/>
    </location>
</feature>
<feature type="non-terminal residue" evidence="4">
    <location>
        <position position="425"/>
    </location>
</feature>
<dbReference type="InterPro" id="IPR019196">
    <property type="entry name" value="ABC_transp_unknown"/>
</dbReference>
<name>A0A7C5IZF1_9GAMM</name>
<dbReference type="Pfam" id="PF09822">
    <property type="entry name" value="ABC_transp_aux"/>
    <property type="match status" value="1"/>
</dbReference>
<keyword evidence="1" id="KW-1133">Transmembrane helix</keyword>
<dbReference type="InterPro" id="IPR029062">
    <property type="entry name" value="Class_I_gatase-like"/>
</dbReference>
<sequence length="425" mass="46366">MVRHRLFVLLVLLVTGLALALARHLDQQWDWSDSGRNRLHAETLEVLQTLEGPVEIEVFLEDYPVQRAALRDLLEKYRRARPGLSYRFTDPARAPQRARELDIVHTPTLLLRHGGREERLEKVDEAALSSALARLGRRGSGWIGAVTGHGEAKLHGRANFDLGDFGRLLEQQGYRVVDLDLAATQQLPGNLDLLVLAAPATALAPAETERILRYLEGGGNLLWLADGERPKRLARALGLAFLPGVVVDAAAAELGIDTPTVAVARPAGEHPVTGRLEGPVLLPRARALEDQGAGWKSRVLLQSSPRSWNETGSLKGVIQREAAAGERRGPLPLALALERRNQRVAVIGDADFLGNAFLGNGANRPFGLALVRWLTRNDRLVQIPPRQAPDRQLRWKASTLAATAGLFLAGLPLLLAATGLAIAWR</sequence>
<dbReference type="SUPFAM" id="SSF52317">
    <property type="entry name" value="Class I glutamine amidotransferase-like"/>
    <property type="match status" value="1"/>
</dbReference>
<comment type="caution">
    <text evidence="4">The sequence shown here is derived from an EMBL/GenBank/DDBJ whole genome shotgun (WGS) entry which is preliminary data.</text>
</comment>
<protein>
    <submittedName>
        <fullName evidence="4">ABC transporter</fullName>
    </submittedName>
</protein>
<dbReference type="EMBL" id="DROM01000302">
    <property type="protein sequence ID" value="HHH13575.1"/>
    <property type="molecule type" value="Genomic_DNA"/>
</dbReference>